<dbReference type="InterPro" id="IPR036390">
    <property type="entry name" value="WH_DNA-bd_sf"/>
</dbReference>
<dbReference type="Pfam" id="PF13936">
    <property type="entry name" value="HTH_38"/>
    <property type="match status" value="1"/>
</dbReference>
<dbReference type="Pfam" id="PF12802">
    <property type="entry name" value="MarR_2"/>
    <property type="match status" value="1"/>
</dbReference>
<dbReference type="InterPro" id="IPR025246">
    <property type="entry name" value="IS30-like_HTH"/>
</dbReference>
<dbReference type="InterPro" id="IPR011991">
    <property type="entry name" value="ArsR-like_HTH"/>
</dbReference>
<sequence>MPGGRLTPDERRRIARGLGDGLSYAGIARGLGRPTSTVTREVMRNGGPNDYRPDRAQREAERRARRGPAAPPRSASQAPGPVDGARRRAEEIVIGPLQATGLPRTPARVVAALFVADAGLTAAELAERLGLSPASVSKIVGYLEEQDLLRRERAPGGRRDLYFADRTAWVRAWEASIRANLQLAEAAREGARILGAGTPAGARLDEVGAFFAMSSEALLEATARWERETGWRFPDCGEPDADGGADRGPTRTPAAGAPEPEE</sequence>
<evidence type="ECO:0000259" key="2">
    <source>
        <dbReference type="SMART" id="SM00347"/>
    </source>
</evidence>
<evidence type="ECO:0000256" key="1">
    <source>
        <dbReference type="SAM" id="MobiDB-lite"/>
    </source>
</evidence>
<dbReference type="InterPro" id="IPR036388">
    <property type="entry name" value="WH-like_DNA-bd_sf"/>
</dbReference>
<proteinExistence type="predicted"/>
<evidence type="ECO:0000313" key="3">
    <source>
        <dbReference type="EMBL" id="MDA2807824.1"/>
    </source>
</evidence>
<feature type="compositionally biased region" description="Low complexity" evidence="1">
    <location>
        <begin position="72"/>
        <end position="81"/>
    </location>
</feature>
<feature type="region of interest" description="Disordered" evidence="1">
    <location>
        <begin position="230"/>
        <end position="262"/>
    </location>
</feature>
<feature type="region of interest" description="Disordered" evidence="1">
    <location>
        <begin position="25"/>
        <end position="85"/>
    </location>
</feature>
<dbReference type="SUPFAM" id="SSF46785">
    <property type="entry name" value="Winged helix' DNA-binding domain"/>
    <property type="match status" value="1"/>
</dbReference>
<dbReference type="InterPro" id="IPR051917">
    <property type="entry name" value="Transposase-Integrase"/>
</dbReference>
<dbReference type="SMART" id="SM00347">
    <property type="entry name" value="HTH_MARR"/>
    <property type="match status" value="1"/>
</dbReference>
<keyword evidence="4" id="KW-1185">Reference proteome</keyword>
<feature type="compositionally biased region" description="Basic and acidic residues" evidence="1">
    <location>
        <begin position="51"/>
        <end position="62"/>
    </location>
</feature>
<protein>
    <submittedName>
        <fullName evidence="3">Helix-turn-helix domain-containing protein</fullName>
    </submittedName>
</protein>
<accession>A0ABT4TT11</accession>
<dbReference type="PANTHER" id="PTHR10948">
    <property type="entry name" value="TRANSPOSASE"/>
    <property type="match status" value="1"/>
</dbReference>
<dbReference type="EMBL" id="JAQFWP010000064">
    <property type="protein sequence ID" value="MDA2807824.1"/>
    <property type="molecule type" value="Genomic_DNA"/>
</dbReference>
<evidence type="ECO:0000313" key="4">
    <source>
        <dbReference type="Proteomes" id="UP001165685"/>
    </source>
</evidence>
<dbReference type="Gene3D" id="1.10.10.10">
    <property type="entry name" value="Winged helix-like DNA-binding domain superfamily/Winged helix DNA-binding domain"/>
    <property type="match status" value="1"/>
</dbReference>
<dbReference type="PANTHER" id="PTHR10948:SF23">
    <property type="entry name" value="TRANSPOSASE INSI FOR INSERTION SEQUENCE ELEMENT IS30A-RELATED"/>
    <property type="match status" value="1"/>
</dbReference>
<organism evidence="3 4">
    <name type="scientific">Nocardiopsis suaedae</name>
    <dbReference type="NCBI Taxonomy" id="3018444"/>
    <lineage>
        <taxon>Bacteria</taxon>
        <taxon>Bacillati</taxon>
        <taxon>Actinomycetota</taxon>
        <taxon>Actinomycetes</taxon>
        <taxon>Streptosporangiales</taxon>
        <taxon>Nocardiopsidaceae</taxon>
        <taxon>Nocardiopsis</taxon>
    </lineage>
</organism>
<dbReference type="Proteomes" id="UP001165685">
    <property type="component" value="Unassembled WGS sequence"/>
</dbReference>
<dbReference type="CDD" id="cd00090">
    <property type="entry name" value="HTH_ARSR"/>
    <property type="match status" value="1"/>
</dbReference>
<name>A0ABT4TT11_9ACTN</name>
<dbReference type="InterPro" id="IPR000835">
    <property type="entry name" value="HTH_MarR-typ"/>
</dbReference>
<reference evidence="3" key="1">
    <citation type="submission" date="2023-01" db="EMBL/GenBank/DDBJ databases">
        <title>Draft genome sequence of Nocardiopsis sp. LSu2-4 isolated from halophytes.</title>
        <authorList>
            <person name="Duangmal K."/>
            <person name="Chantavorakit T."/>
        </authorList>
    </citation>
    <scope>NUCLEOTIDE SEQUENCE</scope>
    <source>
        <strain evidence="3">LSu2-4</strain>
    </source>
</reference>
<comment type="caution">
    <text evidence="3">The sequence shown here is derived from an EMBL/GenBank/DDBJ whole genome shotgun (WGS) entry which is preliminary data.</text>
</comment>
<feature type="domain" description="HTH marR-type" evidence="2">
    <location>
        <begin position="97"/>
        <end position="186"/>
    </location>
</feature>
<dbReference type="RefSeq" id="WP_270680446.1">
    <property type="nucleotide sequence ID" value="NZ_JAQFWP010000064.1"/>
</dbReference>
<gene>
    <name evidence="3" type="ORF">O4U47_25160</name>
</gene>